<dbReference type="EMBL" id="AP024702">
    <property type="protein sequence ID" value="BCX48171.1"/>
    <property type="molecule type" value="Genomic_DNA"/>
</dbReference>
<feature type="region of interest" description="Disordered" evidence="1">
    <location>
        <begin position="1"/>
        <end position="70"/>
    </location>
</feature>
<reference evidence="2 3" key="1">
    <citation type="submission" date="2021-06" db="EMBL/GenBank/DDBJ databases">
        <title>Complete genome of Haloferula helveola possessing various polysaccharide degrading enzymes.</title>
        <authorList>
            <person name="Takami H."/>
            <person name="Huang C."/>
            <person name="Hamasaki K."/>
        </authorList>
    </citation>
    <scope>NUCLEOTIDE SEQUENCE [LARGE SCALE GENOMIC DNA]</scope>
    <source>
        <strain evidence="2 3">CN-1</strain>
    </source>
</reference>
<evidence type="ECO:0000313" key="3">
    <source>
        <dbReference type="Proteomes" id="UP001374893"/>
    </source>
</evidence>
<protein>
    <submittedName>
        <fullName evidence="2">Uncharacterized protein</fullName>
    </submittedName>
</protein>
<gene>
    <name evidence="2" type="ORF">HAHE_20790</name>
</gene>
<keyword evidence="3" id="KW-1185">Reference proteome</keyword>
<evidence type="ECO:0000256" key="1">
    <source>
        <dbReference type="SAM" id="MobiDB-lite"/>
    </source>
</evidence>
<name>A0ABM7RE12_9BACT</name>
<sequence>MTIDIAPMADAAARLAGDSGPKPSHMIASNPQNASATRSARWSEAVRPPADSSSSSIPVLYQENTGGLSV</sequence>
<feature type="compositionally biased region" description="Polar residues" evidence="1">
    <location>
        <begin position="51"/>
        <end position="70"/>
    </location>
</feature>
<feature type="compositionally biased region" description="Polar residues" evidence="1">
    <location>
        <begin position="27"/>
        <end position="40"/>
    </location>
</feature>
<organism evidence="2 3">
    <name type="scientific">Haloferula helveola</name>
    <dbReference type="NCBI Taxonomy" id="490095"/>
    <lineage>
        <taxon>Bacteria</taxon>
        <taxon>Pseudomonadati</taxon>
        <taxon>Verrucomicrobiota</taxon>
        <taxon>Verrucomicrobiia</taxon>
        <taxon>Verrucomicrobiales</taxon>
        <taxon>Verrucomicrobiaceae</taxon>
        <taxon>Haloferula</taxon>
    </lineage>
</organism>
<dbReference type="Proteomes" id="UP001374893">
    <property type="component" value="Chromosome"/>
</dbReference>
<evidence type="ECO:0000313" key="2">
    <source>
        <dbReference type="EMBL" id="BCX48171.1"/>
    </source>
</evidence>
<proteinExistence type="predicted"/>
<accession>A0ABM7RE12</accession>